<dbReference type="AlphaFoldDB" id="A0A8H7N528"/>
<accession>A0A8H7N528</accession>
<feature type="region of interest" description="Disordered" evidence="1">
    <location>
        <begin position="227"/>
        <end position="286"/>
    </location>
</feature>
<feature type="region of interest" description="Disordered" evidence="1">
    <location>
        <begin position="1"/>
        <end position="93"/>
    </location>
</feature>
<name>A0A8H7N528_BIOOC</name>
<sequence length="304" mass="34016">MDSCYFSAQPGMPDPMPAMTPPPDYLEHSEPGPILELPTGQPETPDSLPSALHEKPPRMHVTIPQNQESRPGSRRRSSSSLSGSDQMFSARPPKGIANERAYLELGLMTQCWKKLCVYQEYAATEAKLQTVETAQQRRSLRKRLSALRSRRYSIENQEKALESGLCTLRIEMRNTLAWNLAWRSQSCCPSPVWDPPRPDTPLDATSPPFVPRWGFFSDWKDGGKLEKVDETGEESGNECKGTQFDGGGMGQGSEECVSPSAQVPSMPDTDEEIQEPSRRRSFDDGPLSLAERRLSLPYIPSEWI</sequence>
<evidence type="ECO:0000313" key="3">
    <source>
        <dbReference type="Proteomes" id="UP000616885"/>
    </source>
</evidence>
<reference evidence="2" key="1">
    <citation type="submission" date="2020-10" db="EMBL/GenBank/DDBJ databases">
        <title>High-Quality Genome Resource of Clonostachys rosea strain S41 by Oxford Nanopore Long-Read Sequencing.</title>
        <authorList>
            <person name="Wang H."/>
        </authorList>
    </citation>
    <scope>NUCLEOTIDE SEQUENCE</scope>
    <source>
        <strain evidence="2">S41</strain>
    </source>
</reference>
<feature type="compositionally biased region" description="Pro residues" evidence="1">
    <location>
        <begin position="12"/>
        <end position="24"/>
    </location>
</feature>
<proteinExistence type="predicted"/>
<organism evidence="2 3">
    <name type="scientific">Bionectria ochroleuca</name>
    <name type="common">Gliocladium roseum</name>
    <dbReference type="NCBI Taxonomy" id="29856"/>
    <lineage>
        <taxon>Eukaryota</taxon>
        <taxon>Fungi</taxon>
        <taxon>Dikarya</taxon>
        <taxon>Ascomycota</taxon>
        <taxon>Pezizomycotina</taxon>
        <taxon>Sordariomycetes</taxon>
        <taxon>Hypocreomycetidae</taxon>
        <taxon>Hypocreales</taxon>
        <taxon>Bionectriaceae</taxon>
        <taxon>Clonostachys</taxon>
    </lineage>
</organism>
<protein>
    <submittedName>
        <fullName evidence="2">Uncharacterized protein</fullName>
    </submittedName>
</protein>
<evidence type="ECO:0000256" key="1">
    <source>
        <dbReference type="SAM" id="MobiDB-lite"/>
    </source>
</evidence>
<dbReference type="Proteomes" id="UP000616885">
    <property type="component" value="Unassembled WGS sequence"/>
</dbReference>
<dbReference type="EMBL" id="JADCTT010000009">
    <property type="protein sequence ID" value="KAF9748033.1"/>
    <property type="molecule type" value="Genomic_DNA"/>
</dbReference>
<evidence type="ECO:0000313" key="2">
    <source>
        <dbReference type="EMBL" id="KAF9748033.1"/>
    </source>
</evidence>
<comment type="caution">
    <text evidence="2">The sequence shown here is derived from an EMBL/GenBank/DDBJ whole genome shotgun (WGS) entry which is preliminary data.</text>
</comment>
<gene>
    <name evidence="2" type="ORF">IM811_017538</name>
</gene>